<feature type="non-terminal residue" evidence="1">
    <location>
        <position position="1"/>
    </location>
</feature>
<feature type="non-terminal residue" evidence="1">
    <location>
        <position position="224"/>
    </location>
</feature>
<evidence type="ECO:0000313" key="1">
    <source>
        <dbReference type="EMBL" id="JAS45256.1"/>
    </source>
</evidence>
<sequence length="224" mass="25483">IKVEDIKKEPDIVNVSSDEERVGYSGSFRQRKIRKVQLASSSSNKRTLKELVDKVGTQLVNTQRVEQNSTMTLTNEAFPCPKIPNPGCERRENIPINPTSENDLRLQKISRVHSEPGTFNSARKTKENKEIHEQMESSVSSEIDFAKLNVKTERKPVLQKTPSGVVILTGSRAINAPQKLGRSYNLGKRVQCPKCNEYVLKRCKRLHSRYYCGVVPDESEWKIN</sequence>
<reference evidence="1" key="1">
    <citation type="submission" date="2015-11" db="EMBL/GenBank/DDBJ databases">
        <title>De novo transcriptome assembly of four potential Pierce s Disease insect vectors from Arizona vineyards.</title>
        <authorList>
            <person name="Tassone E.E."/>
        </authorList>
    </citation>
    <scope>NUCLEOTIDE SEQUENCE</scope>
</reference>
<dbReference type="EMBL" id="GECZ01024513">
    <property type="protein sequence ID" value="JAS45256.1"/>
    <property type="molecule type" value="Transcribed_RNA"/>
</dbReference>
<accession>A0A1B6F4R4</accession>
<name>A0A1B6F4R4_9HEMI</name>
<proteinExistence type="predicted"/>
<dbReference type="AlphaFoldDB" id="A0A1B6F4R4"/>
<protein>
    <submittedName>
        <fullName evidence="1">Uncharacterized protein</fullName>
    </submittedName>
</protein>
<gene>
    <name evidence="1" type="ORF">g.44367</name>
</gene>
<organism evidence="1">
    <name type="scientific">Cuerna arida</name>
    <dbReference type="NCBI Taxonomy" id="1464854"/>
    <lineage>
        <taxon>Eukaryota</taxon>
        <taxon>Metazoa</taxon>
        <taxon>Ecdysozoa</taxon>
        <taxon>Arthropoda</taxon>
        <taxon>Hexapoda</taxon>
        <taxon>Insecta</taxon>
        <taxon>Pterygota</taxon>
        <taxon>Neoptera</taxon>
        <taxon>Paraneoptera</taxon>
        <taxon>Hemiptera</taxon>
        <taxon>Auchenorrhyncha</taxon>
        <taxon>Membracoidea</taxon>
        <taxon>Cicadellidae</taxon>
        <taxon>Cicadellinae</taxon>
        <taxon>Proconiini</taxon>
        <taxon>Cuerna</taxon>
    </lineage>
</organism>